<feature type="compositionally biased region" description="Basic and acidic residues" evidence="1">
    <location>
        <begin position="1"/>
        <end position="25"/>
    </location>
</feature>
<organism evidence="2 3">
    <name type="scientific">Ricinus communis</name>
    <name type="common">Castor bean</name>
    <dbReference type="NCBI Taxonomy" id="3988"/>
    <lineage>
        <taxon>Eukaryota</taxon>
        <taxon>Viridiplantae</taxon>
        <taxon>Streptophyta</taxon>
        <taxon>Embryophyta</taxon>
        <taxon>Tracheophyta</taxon>
        <taxon>Spermatophyta</taxon>
        <taxon>Magnoliopsida</taxon>
        <taxon>eudicotyledons</taxon>
        <taxon>Gunneridae</taxon>
        <taxon>Pentapetalae</taxon>
        <taxon>rosids</taxon>
        <taxon>fabids</taxon>
        <taxon>Malpighiales</taxon>
        <taxon>Euphorbiaceae</taxon>
        <taxon>Acalyphoideae</taxon>
        <taxon>Acalypheae</taxon>
        <taxon>Ricinus</taxon>
    </lineage>
</organism>
<dbReference type="AlphaFoldDB" id="B9T7K0"/>
<dbReference type="OrthoDB" id="1435460at2759"/>
<evidence type="ECO:0000256" key="1">
    <source>
        <dbReference type="SAM" id="MobiDB-lite"/>
    </source>
</evidence>
<evidence type="ECO:0000313" key="3">
    <source>
        <dbReference type="Proteomes" id="UP000008311"/>
    </source>
</evidence>
<dbReference type="STRING" id="3988.B9T7K0"/>
<protein>
    <submittedName>
        <fullName evidence="2">Uncharacterized protein</fullName>
    </submittedName>
</protein>
<proteinExistence type="predicted"/>
<evidence type="ECO:0000313" key="2">
    <source>
        <dbReference type="EMBL" id="EEF28165.1"/>
    </source>
</evidence>
<dbReference type="InParanoid" id="B9T7K0"/>
<dbReference type="OMA" id="FAEYGIF"/>
<gene>
    <name evidence="2" type="ORF">RCOM_0031780</name>
</gene>
<dbReference type="Proteomes" id="UP000008311">
    <property type="component" value="Unassembled WGS sequence"/>
</dbReference>
<keyword evidence="3" id="KW-1185">Reference proteome</keyword>
<name>B9T7K0_RICCO</name>
<accession>B9T7K0</accession>
<sequence>MEEGAERRKAMMKTSQKEQERERRRIRDRQRRQSMSVEEREKHLARRRRNYQLRRLRADNNPRLHHHPPFHHQTTTTTSAAANVDVTLPSVGLEIPADKLAKLPTRRVRLNHLKHLARSLDNHDHVGVPINHTIAAPDLTNDQTANANSTCVTAKGGLRLNRVKRLARSLASDLENSTREKEVQLELLSVSSNLSKVFDQR</sequence>
<dbReference type="eggNOG" id="ENOG502S6Q6">
    <property type="taxonomic scope" value="Eukaryota"/>
</dbReference>
<reference evidence="3" key="1">
    <citation type="journal article" date="2010" name="Nat. Biotechnol.">
        <title>Draft genome sequence of the oilseed species Ricinus communis.</title>
        <authorList>
            <person name="Chan A.P."/>
            <person name="Crabtree J."/>
            <person name="Zhao Q."/>
            <person name="Lorenzi H."/>
            <person name="Orvis J."/>
            <person name="Puiu D."/>
            <person name="Melake-Berhan A."/>
            <person name="Jones K.M."/>
            <person name="Redman J."/>
            <person name="Chen G."/>
            <person name="Cahoon E.B."/>
            <person name="Gedil M."/>
            <person name="Stanke M."/>
            <person name="Haas B.J."/>
            <person name="Wortman J.R."/>
            <person name="Fraser-Liggett C.M."/>
            <person name="Ravel J."/>
            <person name="Rabinowicz P.D."/>
        </authorList>
    </citation>
    <scope>NUCLEOTIDE SEQUENCE [LARGE SCALE GENOMIC DNA]</scope>
    <source>
        <strain evidence="3">cv. Hale</strain>
    </source>
</reference>
<dbReference type="KEGG" id="rcu:8273264"/>
<dbReference type="EMBL" id="EQ974763">
    <property type="protein sequence ID" value="EEF28165.1"/>
    <property type="molecule type" value="Genomic_DNA"/>
</dbReference>
<feature type="region of interest" description="Disordered" evidence="1">
    <location>
        <begin position="1"/>
        <end position="48"/>
    </location>
</feature>